<protein>
    <submittedName>
        <fullName evidence="1">Uncharacterized protein</fullName>
    </submittedName>
</protein>
<dbReference type="KEGG" id="ovi:T265_14424"/>
<feature type="non-terminal residue" evidence="1">
    <location>
        <position position="62"/>
    </location>
</feature>
<dbReference type="CTD" id="20328590"/>
<evidence type="ECO:0000313" key="2">
    <source>
        <dbReference type="Proteomes" id="UP000054324"/>
    </source>
</evidence>
<name>A0A074ZM22_OPIVI</name>
<dbReference type="Proteomes" id="UP000054324">
    <property type="component" value="Unassembled WGS sequence"/>
</dbReference>
<reference evidence="1 2" key="1">
    <citation type="submission" date="2013-11" db="EMBL/GenBank/DDBJ databases">
        <title>Opisthorchis viverrini - life in the bile duct.</title>
        <authorList>
            <person name="Young N.D."/>
            <person name="Nagarajan N."/>
            <person name="Lin S.J."/>
            <person name="Korhonen P.K."/>
            <person name="Jex A.R."/>
            <person name="Hall R.S."/>
            <person name="Safavi-Hemami H."/>
            <person name="Kaewkong W."/>
            <person name="Bertrand D."/>
            <person name="Gao S."/>
            <person name="Seet Q."/>
            <person name="Wongkham S."/>
            <person name="Teh B.T."/>
            <person name="Wongkham C."/>
            <person name="Intapan P.M."/>
            <person name="Maleewong W."/>
            <person name="Yang X."/>
            <person name="Hu M."/>
            <person name="Wang Z."/>
            <person name="Hofmann A."/>
            <person name="Sternberg P.W."/>
            <person name="Tan P."/>
            <person name="Wang J."/>
            <person name="Gasser R.B."/>
        </authorList>
    </citation>
    <scope>NUCLEOTIDE SEQUENCE [LARGE SCALE GENOMIC DNA]</scope>
</reference>
<gene>
    <name evidence="1" type="ORF">T265_14424</name>
</gene>
<dbReference type="EMBL" id="KL596810">
    <property type="protein sequence ID" value="KER24420.1"/>
    <property type="molecule type" value="Genomic_DNA"/>
</dbReference>
<keyword evidence="2" id="KW-1185">Reference proteome</keyword>
<organism evidence="1 2">
    <name type="scientific">Opisthorchis viverrini</name>
    <name type="common">Southeast Asian liver fluke</name>
    <dbReference type="NCBI Taxonomy" id="6198"/>
    <lineage>
        <taxon>Eukaryota</taxon>
        <taxon>Metazoa</taxon>
        <taxon>Spiralia</taxon>
        <taxon>Lophotrochozoa</taxon>
        <taxon>Platyhelminthes</taxon>
        <taxon>Trematoda</taxon>
        <taxon>Digenea</taxon>
        <taxon>Opisthorchiida</taxon>
        <taxon>Opisthorchiata</taxon>
        <taxon>Opisthorchiidae</taxon>
        <taxon>Opisthorchis</taxon>
    </lineage>
</organism>
<evidence type="ECO:0000313" key="1">
    <source>
        <dbReference type="EMBL" id="KER24420.1"/>
    </source>
</evidence>
<proteinExistence type="predicted"/>
<dbReference type="AlphaFoldDB" id="A0A074ZM22"/>
<accession>A0A074ZM22</accession>
<sequence length="62" mass="7261">MEHNQTKDVNKINTNLIKPQVMQRLTTEDEYWGRLILCRVSLPDVDGYKDCPWDAIREATVV</sequence>
<dbReference type="GeneID" id="20328590"/>
<dbReference type="RefSeq" id="XP_009171817.1">
    <property type="nucleotide sequence ID" value="XM_009173553.1"/>
</dbReference>